<feature type="domain" description="NYN" evidence="1">
    <location>
        <begin position="4"/>
        <end position="161"/>
    </location>
</feature>
<accession>A0A930UHC4</accession>
<evidence type="ECO:0000313" key="2">
    <source>
        <dbReference type="EMBL" id="MBF2734897.1"/>
    </source>
</evidence>
<protein>
    <submittedName>
        <fullName evidence="2">NYN domain-containing protein</fullName>
    </submittedName>
</protein>
<keyword evidence="3" id="KW-1185">Reference proteome</keyword>
<dbReference type="InterPro" id="IPR021139">
    <property type="entry name" value="NYN"/>
</dbReference>
<evidence type="ECO:0000259" key="1">
    <source>
        <dbReference type="Pfam" id="PF01936"/>
    </source>
</evidence>
<dbReference type="Pfam" id="PF01936">
    <property type="entry name" value="NYN"/>
    <property type="match status" value="1"/>
</dbReference>
<sequence length="193" mass="21990">MGRAFVYVDGLALYHSVRDGSYKWLNILLLAQLILKESGLSAELGDIHYFTAKFKDSAKDAEEQQIYLDALERSNLGLTFHYGIFLRKNRDDEWEEKMTDVGIACQMISDRFTYDEEMEAVFLLSNDTDFVPALKAIRNADKKAIMVALSSAYNKKLAQEANSTQIMTPSKYKKCLLPDKIKVGKTLTRPEGW</sequence>
<dbReference type="Proteomes" id="UP000604381">
    <property type="component" value="Unassembled WGS sequence"/>
</dbReference>
<gene>
    <name evidence="2" type="ORF">ISN26_02235</name>
</gene>
<dbReference type="Gene3D" id="3.40.50.1010">
    <property type="entry name" value="5'-nuclease"/>
    <property type="match status" value="1"/>
</dbReference>
<dbReference type="GO" id="GO:0004540">
    <property type="term" value="F:RNA nuclease activity"/>
    <property type="evidence" value="ECO:0007669"/>
    <property type="project" value="InterPro"/>
</dbReference>
<comment type="caution">
    <text evidence="2">The sequence shown here is derived from an EMBL/GenBank/DDBJ whole genome shotgun (WGS) entry which is preliminary data.</text>
</comment>
<reference evidence="2" key="1">
    <citation type="submission" date="2020-10" db="EMBL/GenBank/DDBJ databases">
        <title>An improved Amphimedon queenslandica hologenome assembly reveals how three proteobacterial symbionts can extend the metabolic phenotypic of their marine sponge host.</title>
        <authorList>
            <person name="Degnan B."/>
            <person name="Degnan S."/>
            <person name="Xiang X."/>
        </authorList>
    </citation>
    <scope>NUCLEOTIDE SEQUENCE</scope>
    <source>
        <strain evidence="2">AqS2</strain>
    </source>
</reference>
<dbReference type="EMBL" id="JADHEI010000028">
    <property type="protein sequence ID" value="MBF2734897.1"/>
    <property type="molecule type" value="Genomic_DNA"/>
</dbReference>
<evidence type="ECO:0000313" key="3">
    <source>
        <dbReference type="Proteomes" id="UP000604381"/>
    </source>
</evidence>
<proteinExistence type="predicted"/>
<dbReference type="AlphaFoldDB" id="A0A930UHC4"/>
<name>A0A930UHC4_9GAMM</name>
<organism evidence="2 3">
    <name type="scientific">Candidatus Amphirhobacter heronislandensis</name>
    <dbReference type="NCBI Taxonomy" id="1732024"/>
    <lineage>
        <taxon>Bacteria</taxon>
        <taxon>Pseudomonadati</taxon>
        <taxon>Pseudomonadota</taxon>
        <taxon>Gammaproteobacteria</taxon>
        <taxon>Candidatus Tethybacterales</taxon>
        <taxon>Candidatus Tethybacteraceae</taxon>
        <taxon>Candidatus Amphirhobacter</taxon>
    </lineage>
</organism>
<dbReference type="CDD" id="cd18722">
    <property type="entry name" value="PIN_NicB-like"/>
    <property type="match status" value="1"/>
</dbReference>